<feature type="region of interest" description="Disordered" evidence="1">
    <location>
        <begin position="1"/>
        <end position="39"/>
    </location>
</feature>
<protein>
    <recommendedName>
        <fullName evidence="4">MBD domain-containing protein</fullName>
    </recommendedName>
</protein>
<name>A0ABC8UG88_9AQUA</name>
<dbReference type="Proteomes" id="UP001642360">
    <property type="component" value="Unassembled WGS sequence"/>
</dbReference>
<comment type="caution">
    <text evidence="2">The sequence shown here is derived from an EMBL/GenBank/DDBJ whole genome shotgun (WGS) entry which is preliminary data.</text>
</comment>
<feature type="compositionally biased region" description="Acidic residues" evidence="1">
    <location>
        <begin position="14"/>
        <end position="31"/>
    </location>
</feature>
<dbReference type="EMBL" id="CAUOFW020007636">
    <property type="protein sequence ID" value="CAK9180046.1"/>
    <property type="molecule type" value="Genomic_DNA"/>
</dbReference>
<accession>A0ABC8UG88</accession>
<evidence type="ECO:0000256" key="1">
    <source>
        <dbReference type="SAM" id="MobiDB-lite"/>
    </source>
</evidence>
<feature type="compositionally biased region" description="Basic and acidic residues" evidence="1">
    <location>
        <begin position="1"/>
        <end position="13"/>
    </location>
</feature>
<organism evidence="2 3">
    <name type="scientific">Ilex paraguariensis</name>
    <name type="common">yerba mate</name>
    <dbReference type="NCBI Taxonomy" id="185542"/>
    <lineage>
        <taxon>Eukaryota</taxon>
        <taxon>Viridiplantae</taxon>
        <taxon>Streptophyta</taxon>
        <taxon>Embryophyta</taxon>
        <taxon>Tracheophyta</taxon>
        <taxon>Spermatophyta</taxon>
        <taxon>Magnoliopsida</taxon>
        <taxon>eudicotyledons</taxon>
        <taxon>Gunneridae</taxon>
        <taxon>Pentapetalae</taxon>
        <taxon>asterids</taxon>
        <taxon>campanulids</taxon>
        <taxon>Aquifoliales</taxon>
        <taxon>Aquifoliaceae</taxon>
        <taxon>Ilex</taxon>
    </lineage>
</organism>
<proteinExistence type="predicted"/>
<evidence type="ECO:0000313" key="2">
    <source>
        <dbReference type="EMBL" id="CAK9180046.1"/>
    </source>
</evidence>
<evidence type="ECO:0000313" key="3">
    <source>
        <dbReference type="Proteomes" id="UP001642360"/>
    </source>
</evidence>
<gene>
    <name evidence="2" type="ORF">ILEXP_LOCUS50000</name>
</gene>
<dbReference type="AlphaFoldDB" id="A0ABC8UG88"/>
<reference evidence="2 3" key="1">
    <citation type="submission" date="2024-02" db="EMBL/GenBank/DDBJ databases">
        <authorList>
            <person name="Vignale AGUSTIN F."/>
            <person name="Sosa J E."/>
            <person name="Modenutti C."/>
        </authorList>
    </citation>
    <scope>NUCLEOTIDE SEQUENCE [LARGE SCALE GENOMIC DNA]</scope>
</reference>
<evidence type="ECO:0008006" key="4">
    <source>
        <dbReference type="Google" id="ProtNLM"/>
    </source>
</evidence>
<keyword evidence="3" id="KW-1185">Reference proteome</keyword>
<sequence>MAEEVNAHVAEKEDVNDDVTEKEEVTDDVIENEGLNNDVAKKEEMNDDILLYPNWFRSIEDKDGSSFECYKNSQTGQTFYSQEDLTRYLTYVTEVRPVLGDKGFCPDGLPKEHNGKKGKAVRRRSAAIAGVKQKKSLSGKVTKSLSGKVKKSFSGKVKKLQLG</sequence>